<keyword evidence="1" id="KW-1133">Transmembrane helix</keyword>
<name>A0ABW9BWT3_9BURK</name>
<keyword evidence="1" id="KW-0472">Membrane</keyword>
<dbReference type="Proteomes" id="UP001629288">
    <property type="component" value="Unassembled WGS sequence"/>
</dbReference>
<dbReference type="InterPro" id="IPR049802">
    <property type="entry name" value="RhsC-like_FIX"/>
</dbReference>
<reference evidence="2 3" key="1">
    <citation type="journal article" date="2024" name="Chem. Sci.">
        <title>Discovery of megapolipeptins by genome mining of a Burkholderiales bacteria collection.</title>
        <authorList>
            <person name="Paulo B.S."/>
            <person name="Recchia M.J.J."/>
            <person name="Lee S."/>
            <person name="Fergusson C.H."/>
            <person name="Romanowski S.B."/>
            <person name="Hernandez A."/>
            <person name="Krull N."/>
            <person name="Liu D.Y."/>
            <person name="Cavanagh H."/>
            <person name="Bos A."/>
            <person name="Gray C.A."/>
            <person name="Murphy B.T."/>
            <person name="Linington R.G."/>
            <person name="Eustaquio A.S."/>
        </authorList>
    </citation>
    <scope>NUCLEOTIDE SEQUENCE [LARGE SCALE GENOMIC DNA]</scope>
    <source>
        <strain evidence="2 3">RL17-379-BIB-C</strain>
    </source>
</reference>
<protein>
    <submittedName>
        <fullName evidence="2">Uncharacterized protein</fullName>
    </submittedName>
</protein>
<accession>A0ABW9BWT3</accession>
<dbReference type="RefSeq" id="WP_408127324.1">
    <property type="nucleotide sequence ID" value="NZ_JAQQDH010000001.1"/>
</dbReference>
<dbReference type="EMBL" id="JAQQDH010000001">
    <property type="protein sequence ID" value="MFM0442844.1"/>
    <property type="molecule type" value="Genomic_DNA"/>
</dbReference>
<evidence type="ECO:0000313" key="3">
    <source>
        <dbReference type="Proteomes" id="UP001629288"/>
    </source>
</evidence>
<proteinExistence type="predicted"/>
<feature type="transmembrane region" description="Helical" evidence="1">
    <location>
        <begin position="74"/>
        <end position="95"/>
    </location>
</feature>
<keyword evidence="3" id="KW-1185">Reference proteome</keyword>
<keyword evidence="1" id="KW-0812">Transmembrane</keyword>
<sequence length="512" mass="55967">MSWSIEDFKATSLEVGQWCWGTLQGAFNEKQTISQVITDAAIGMIPLVGDVTAVRDLLSVSIGMSSDPRKRQEVMQWVLLIVLVFALIPVVGGVIKGVGRLALRVAGDAAKDAELLQEVVQFLNRMGHGDAPQWLKALDVGKYQSQLLSKVKDFCATLRLAIERSLKARVGQLLPEVWRAQLARLGDGFRALQDLADQMVPKAVKELDAKLKTLQNMVYRGEIHEIATGGMPRVKREAEAYLEERKLAREIRQGKFASTECAVDDVRIKARYQSKIDAGWPDILADVSEDVPAFRGEQVYRTLATFHGEIAALDADQLAGQTLYRAFGNPSKHAPWGSKAAGGRQPAFWGIGSPPKTAEEWRVRSAVLDEWNGNGFLAVVHLPSDFGTRMPTAKAWAGQIAEQFGDKVPAQYLEGGGRQLVVDMGALATEITRIGESVKASGTALTETINGVRVDFHPTNWTNVEDVYGYSKFSEDVSGSARTRRLGSDEIQTKVANSKTIAASRTAASSQE</sequence>
<evidence type="ECO:0000313" key="2">
    <source>
        <dbReference type="EMBL" id="MFM0442844.1"/>
    </source>
</evidence>
<dbReference type="CDD" id="cd20746">
    <property type="entry name" value="FIX_Ntox15_NUC_DUF4112_RhsA-like"/>
    <property type="match status" value="1"/>
</dbReference>
<evidence type="ECO:0000256" key="1">
    <source>
        <dbReference type="SAM" id="Phobius"/>
    </source>
</evidence>
<organism evidence="2 3">
    <name type="scientific">Paraburkholderia strydomiana</name>
    <dbReference type="NCBI Taxonomy" id="1245417"/>
    <lineage>
        <taxon>Bacteria</taxon>
        <taxon>Pseudomonadati</taxon>
        <taxon>Pseudomonadota</taxon>
        <taxon>Betaproteobacteria</taxon>
        <taxon>Burkholderiales</taxon>
        <taxon>Burkholderiaceae</taxon>
        <taxon>Paraburkholderia</taxon>
    </lineage>
</organism>
<gene>
    <name evidence="2" type="ORF">PQR00_04535</name>
</gene>
<comment type="caution">
    <text evidence="2">The sequence shown here is derived from an EMBL/GenBank/DDBJ whole genome shotgun (WGS) entry which is preliminary data.</text>
</comment>